<dbReference type="PROSITE" id="PS51184">
    <property type="entry name" value="JMJC"/>
    <property type="match status" value="1"/>
</dbReference>
<proteinExistence type="predicted"/>
<dbReference type="PANTHER" id="PTHR12461">
    <property type="entry name" value="HYPOXIA-INDUCIBLE FACTOR 1 ALPHA INHIBITOR-RELATED"/>
    <property type="match status" value="1"/>
</dbReference>
<keyword evidence="3" id="KW-1185">Reference proteome</keyword>
<dbReference type="PANTHER" id="PTHR12461:SF100">
    <property type="entry name" value="JMJC DOMAIN-CONTAINING PROTEIN 4"/>
    <property type="match status" value="1"/>
</dbReference>
<dbReference type="Pfam" id="PF13621">
    <property type="entry name" value="Cupin_8"/>
    <property type="match status" value="1"/>
</dbReference>
<dbReference type="OrthoDB" id="415358at2759"/>
<evidence type="ECO:0000313" key="3">
    <source>
        <dbReference type="Proteomes" id="UP000183365"/>
    </source>
</evidence>
<reference evidence="3" key="1">
    <citation type="submission" date="2016-11" db="EMBL/GenBank/DDBJ databases">
        <authorList>
            <person name="Guldener U."/>
        </authorList>
    </citation>
    <scope>NUCLEOTIDE SEQUENCE [LARGE SCALE GENOMIC DNA]</scope>
</reference>
<dbReference type="InterPro" id="IPR003347">
    <property type="entry name" value="JmjC_dom"/>
</dbReference>
<dbReference type="Gene3D" id="2.60.120.650">
    <property type="entry name" value="Cupin"/>
    <property type="match status" value="1"/>
</dbReference>
<name>A0A1L0CJE7_9ASCO</name>
<evidence type="ECO:0000313" key="2">
    <source>
        <dbReference type="EMBL" id="SGZ38917.1"/>
    </source>
</evidence>
<feature type="domain" description="JmjC" evidence="1">
    <location>
        <begin position="163"/>
        <end position="405"/>
    </location>
</feature>
<dbReference type="VEuPathDB" id="FungiDB:HGUI_01117"/>
<dbReference type="InterPro" id="IPR041667">
    <property type="entry name" value="Cupin_8"/>
</dbReference>
<dbReference type="Proteomes" id="UP000183365">
    <property type="component" value="Unassembled WGS sequence"/>
</dbReference>
<gene>
    <name evidence="2" type="ORF">HGUI_01117</name>
</gene>
<sequence length="426" mass="49310">MENDRKKQKIQSIPDLKHPLKEINKRQPLKFQYTPDFIKHLKVENINDTFKGKHDELLLVEKLVGGGYGSGTQRFKMTFNEFFERLNNGEQLYLSTQYLMDDPDSNMAEFDDESDGNESVGGFGDNPELLNGLGSDFEDDYVDDFENEGADPQEMIERFEDIFQRPMHKLADKLPLKFPFTGNLILQQINLWMGSSAKAVHYSDKDFENLDVLAKKLPNGYTSTGLHHDHADNIYIPIEGHKRFTLFPPYVAKSLYTVGDVEKIFDNGIIDYKMNEKAPNWVTVNANGSQVPDLKPFNDSKINHKIDPPSFSKINPIFLHLDEVQDLHIREKLYERGRELFPEFFKDEILSQKIIIDLKPGDVLYLPAGWFHEVSSKGKYHIACNYWFVPPDNFEGDKMYKDELIYEIDSLNQKAIEFGKMALEDE</sequence>
<dbReference type="SMART" id="SM00558">
    <property type="entry name" value="JmjC"/>
    <property type="match status" value="1"/>
</dbReference>
<evidence type="ECO:0000259" key="1">
    <source>
        <dbReference type="PROSITE" id="PS51184"/>
    </source>
</evidence>
<organism evidence="2 3">
    <name type="scientific">Hanseniaspora guilliermondii</name>
    <dbReference type="NCBI Taxonomy" id="56406"/>
    <lineage>
        <taxon>Eukaryota</taxon>
        <taxon>Fungi</taxon>
        <taxon>Dikarya</taxon>
        <taxon>Ascomycota</taxon>
        <taxon>Saccharomycotina</taxon>
        <taxon>Saccharomycetes</taxon>
        <taxon>Saccharomycodales</taxon>
        <taxon>Saccharomycodaceae</taxon>
        <taxon>Hanseniaspora</taxon>
    </lineage>
</organism>
<dbReference type="EMBL" id="FQNF01000014">
    <property type="protein sequence ID" value="SGZ38917.1"/>
    <property type="molecule type" value="Genomic_DNA"/>
</dbReference>
<dbReference type="AlphaFoldDB" id="A0A1L0CJE7"/>
<protein>
    <recommendedName>
        <fullName evidence="1">JmjC domain-containing protein</fullName>
    </recommendedName>
</protein>
<dbReference type="SUPFAM" id="SSF51197">
    <property type="entry name" value="Clavaminate synthase-like"/>
    <property type="match status" value="1"/>
</dbReference>
<accession>A0A1L0CJE7</accession>